<keyword evidence="3" id="KW-1185">Reference proteome</keyword>
<proteinExistence type="predicted"/>
<organism evidence="2 3">
    <name type="scientific">Mangrovibacterium marinum</name>
    <dbReference type="NCBI Taxonomy" id="1639118"/>
    <lineage>
        <taxon>Bacteria</taxon>
        <taxon>Pseudomonadati</taxon>
        <taxon>Bacteroidota</taxon>
        <taxon>Bacteroidia</taxon>
        <taxon>Marinilabiliales</taxon>
        <taxon>Prolixibacteraceae</taxon>
        <taxon>Mangrovibacterium</taxon>
    </lineage>
</organism>
<keyword evidence="1" id="KW-0812">Transmembrane</keyword>
<dbReference type="AlphaFoldDB" id="A0A2T5C5D0"/>
<protein>
    <submittedName>
        <fullName evidence="2">Uncharacterized protein</fullName>
    </submittedName>
</protein>
<evidence type="ECO:0000313" key="2">
    <source>
        <dbReference type="EMBL" id="PTN10120.1"/>
    </source>
</evidence>
<comment type="caution">
    <text evidence="2">The sequence shown here is derived from an EMBL/GenBank/DDBJ whole genome shotgun (WGS) entry which is preliminary data.</text>
</comment>
<evidence type="ECO:0000313" key="3">
    <source>
        <dbReference type="Proteomes" id="UP000243525"/>
    </source>
</evidence>
<dbReference type="EMBL" id="QAAD01000002">
    <property type="protein sequence ID" value="PTN10120.1"/>
    <property type="molecule type" value="Genomic_DNA"/>
</dbReference>
<dbReference type="Proteomes" id="UP000243525">
    <property type="component" value="Unassembled WGS sequence"/>
</dbReference>
<gene>
    <name evidence="2" type="ORF">C8N47_102105</name>
</gene>
<name>A0A2T5C5D0_9BACT</name>
<evidence type="ECO:0000256" key="1">
    <source>
        <dbReference type="SAM" id="Phobius"/>
    </source>
</evidence>
<accession>A0A2T5C5D0</accession>
<keyword evidence="1" id="KW-0472">Membrane</keyword>
<keyword evidence="1" id="KW-1133">Transmembrane helix</keyword>
<reference evidence="2 3" key="1">
    <citation type="submission" date="2018-04" db="EMBL/GenBank/DDBJ databases">
        <title>Genomic Encyclopedia of Archaeal and Bacterial Type Strains, Phase II (KMG-II): from individual species to whole genera.</title>
        <authorList>
            <person name="Goeker M."/>
        </authorList>
    </citation>
    <scope>NUCLEOTIDE SEQUENCE [LARGE SCALE GENOMIC DNA]</scope>
    <source>
        <strain evidence="2 3">DSM 28823</strain>
    </source>
</reference>
<sequence length="41" mass="4914">MDNGNKKPFFLNQSITPEYARSLLFSWYLVTLFLIKLFQTQ</sequence>
<feature type="transmembrane region" description="Helical" evidence="1">
    <location>
        <begin position="20"/>
        <end position="38"/>
    </location>
</feature>